<sequence>SPNTIDNVVASRIANANDTAPAADTGTPTASNTGRINSPINGSATYPVTNVVNVIATCAPDS</sequence>
<gene>
    <name evidence="2" type="ORF">SAMN05216506_1211</name>
</gene>
<reference evidence="2 3" key="1">
    <citation type="submission" date="2016-10" db="EMBL/GenBank/DDBJ databases">
        <authorList>
            <person name="Varghese N."/>
            <person name="Submissions S."/>
        </authorList>
    </citation>
    <scope>NUCLEOTIDE SEQUENCE [LARGE SCALE GENOMIC DNA]</scope>
    <source>
        <strain evidence="2 3">CGMCC 4.3529</strain>
    </source>
</reference>
<feature type="compositionally biased region" description="Low complexity" evidence="1">
    <location>
        <begin position="16"/>
        <end position="30"/>
    </location>
</feature>
<organism evidence="2 3">
    <name type="scientific">Saccharopolyspora kobensis</name>
    <dbReference type="NCBI Taxonomy" id="146035"/>
    <lineage>
        <taxon>Bacteria</taxon>
        <taxon>Bacillati</taxon>
        <taxon>Actinomycetota</taxon>
        <taxon>Actinomycetes</taxon>
        <taxon>Pseudonocardiales</taxon>
        <taxon>Pseudonocardiaceae</taxon>
        <taxon>Saccharopolyspora</taxon>
    </lineage>
</organism>
<feature type="region of interest" description="Disordered" evidence="1">
    <location>
        <begin position="16"/>
        <end position="38"/>
    </location>
</feature>
<evidence type="ECO:0000313" key="3">
    <source>
        <dbReference type="Proteomes" id="UP000199690"/>
    </source>
</evidence>
<dbReference type="EMBL" id="FOME01000021">
    <property type="protein sequence ID" value="SFF16693.1"/>
    <property type="molecule type" value="Genomic_DNA"/>
</dbReference>
<accession>A0ABY1E7L5</accession>
<comment type="caution">
    <text evidence="2">The sequence shown here is derived from an EMBL/GenBank/DDBJ whole genome shotgun (WGS) entry which is preliminary data.</text>
</comment>
<name>A0ABY1E7L5_9PSEU</name>
<dbReference type="Proteomes" id="UP000199690">
    <property type="component" value="Unassembled WGS sequence"/>
</dbReference>
<evidence type="ECO:0000313" key="2">
    <source>
        <dbReference type="EMBL" id="SFF16693.1"/>
    </source>
</evidence>
<protein>
    <submittedName>
        <fullName evidence="2">Uncharacterized protein</fullName>
    </submittedName>
</protein>
<proteinExistence type="predicted"/>
<evidence type="ECO:0000256" key="1">
    <source>
        <dbReference type="SAM" id="MobiDB-lite"/>
    </source>
</evidence>
<keyword evidence="3" id="KW-1185">Reference proteome</keyword>
<feature type="non-terminal residue" evidence="2">
    <location>
        <position position="1"/>
    </location>
</feature>